<dbReference type="PANTHER" id="PTHR33377">
    <property type="entry name" value="OS10G0134700 PROTEIN-RELATED"/>
    <property type="match status" value="1"/>
</dbReference>
<gene>
    <name evidence="1" type="primary">ga23880</name>
    <name evidence="1" type="ORF">PR202_ga23880</name>
</gene>
<accession>A0AAV5D5D2</accession>
<dbReference type="Proteomes" id="UP001054889">
    <property type="component" value="Unassembled WGS sequence"/>
</dbReference>
<protein>
    <recommendedName>
        <fullName evidence="3">NB-ARC domain-containing protein</fullName>
    </recommendedName>
</protein>
<reference evidence="1" key="1">
    <citation type="journal article" date="2018" name="DNA Res.">
        <title>Multiple hybrid de novo genome assembly of finger millet, an orphan allotetraploid crop.</title>
        <authorList>
            <person name="Hatakeyama M."/>
            <person name="Aluri S."/>
            <person name="Balachadran M.T."/>
            <person name="Sivarajan S.R."/>
            <person name="Patrignani A."/>
            <person name="Gruter S."/>
            <person name="Poveda L."/>
            <person name="Shimizu-Inatsugi R."/>
            <person name="Baeten J."/>
            <person name="Francoijs K.J."/>
            <person name="Nataraja K.N."/>
            <person name="Reddy Y.A.N."/>
            <person name="Phadnis S."/>
            <person name="Ravikumar R.L."/>
            <person name="Schlapbach R."/>
            <person name="Sreeman S.M."/>
            <person name="Shimizu K.K."/>
        </authorList>
    </citation>
    <scope>NUCLEOTIDE SEQUENCE</scope>
</reference>
<dbReference type="EMBL" id="BQKI01000012">
    <property type="protein sequence ID" value="GJN06178.1"/>
    <property type="molecule type" value="Genomic_DNA"/>
</dbReference>
<organism evidence="1 2">
    <name type="scientific">Eleusine coracana subsp. coracana</name>
    <dbReference type="NCBI Taxonomy" id="191504"/>
    <lineage>
        <taxon>Eukaryota</taxon>
        <taxon>Viridiplantae</taxon>
        <taxon>Streptophyta</taxon>
        <taxon>Embryophyta</taxon>
        <taxon>Tracheophyta</taxon>
        <taxon>Spermatophyta</taxon>
        <taxon>Magnoliopsida</taxon>
        <taxon>Liliopsida</taxon>
        <taxon>Poales</taxon>
        <taxon>Poaceae</taxon>
        <taxon>PACMAD clade</taxon>
        <taxon>Chloridoideae</taxon>
        <taxon>Cynodonteae</taxon>
        <taxon>Eleusininae</taxon>
        <taxon>Eleusine</taxon>
    </lineage>
</organism>
<dbReference type="Gene3D" id="3.40.50.300">
    <property type="entry name" value="P-loop containing nucleotide triphosphate hydrolases"/>
    <property type="match status" value="1"/>
</dbReference>
<dbReference type="AlphaFoldDB" id="A0AAV5D5D2"/>
<dbReference type="SUPFAM" id="SSF52540">
    <property type="entry name" value="P-loop containing nucleoside triphosphate hydrolases"/>
    <property type="match status" value="1"/>
</dbReference>
<sequence>MLLQLSQLRRELCQAAYALDALRWRDRRSQATVRRPRAQARPPPSSDCSEFLSAMVGSLEAALGDMREFVVLLNGCPRFTRQPYSGYLFMESCMFGRQMEKEEIISFLSRPSQDLDVLPIIGPLGVGKRTLVEHVCLDERVREHFVKIHRLRSTDLDDLHTPDHHHHHWSLFDMTTRSLTVIDIVDDNTDAEVAWRRFYSAIRLRAAHIGSKVIVISRAEAHASPGTVPPLRLHPPRREELWYFFRALASGPTDPKEHPGLARIAMALCEGVCDFALFAAANVVAASLRADLSARSWRRVLRGVRRRCQEWVG</sequence>
<proteinExistence type="predicted"/>
<keyword evidence="2" id="KW-1185">Reference proteome</keyword>
<dbReference type="InterPro" id="IPR027417">
    <property type="entry name" value="P-loop_NTPase"/>
</dbReference>
<name>A0AAV5D5D2_ELECO</name>
<evidence type="ECO:0000313" key="1">
    <source>
        <dbReference type="EMBL" id="GJN06178.1"/>
    </source>
</evidence>
<evidence type="ECO:0008006" key="3">
    <source>
        <dbReference type="Google" id="ProtNLM"/>
    </source>
</evidence>
<reference evidence="1" key="2">
    <citation type="submission" date="2021-12" db="EMBL/GenBank/DDBJ databases">
        <title>Resequencing data analysis of finger millet.</title>
        <authorList>
            <person name="Hatakeyama M."/>
            <person name="Aluri S."/>
            <person name="Balachadran M.T."/>
            <person name="Sivarajan S.R."/>
            <person name="Poveda L."/>
            <person name="Shimizu-Inatsugi R."/>
            <person name="Schlapbach R."/>
            <person name="Sreeman S.M."/>
            <person name="Shimizu K.K."/>
        </authorList>
    </citation>
    <scope>NUCLEOTIDE SEQUENCE</scope>
</reference>
<evidence type="ECO:0000313" key="2">
    <source>
        <dbReference type="Proteomes" id="UP001054889"/>
    </source>
</evidence>
<comment type="caution">
    <text evidence="1">The sequence shown here is derived from an EMBL/GenBank/DDBJ whole genome shotgun (WGS) entry which is preliminary data.</text>
</comment>
<dbReference type="PANTHER" id="PTHR33377:SF54">
    <property type="entry name" value="OS01G0256300 PROTEIN"/>
    <property type="match status" value="1"/>
</dbReference>